<dbReference type="Gene3D" id="3.30.450.20">
    <property type="entry name" value="PAS domain"/>
    <property type="match status" value="3"/>
</dbReference>
<dbReference type="InterPro" id="IPR013656">
    <property type="entry name" value="PAS_4"/>
</dbReference>
<keyword evidence="11" id="KW-1185">Reference proteome</keyword>
<dbReference type="SUPFAM" id="SSF55781">
    <property type="entry name" value="GAF domain-like"/>
    <property type="match status" value="1"/>
</dbReference>
<proteinExistence type="predicted"/>
<evidence type="ECO:0000256" key="3">
    <source>
        <dbReference type="ARBA" id="ARBA00022553"/>
    </source>
</evidence>
<dbReference type="Gene3D" id="3.30.565.10">
    <property type="entry name" value="Histidine kinase-like ATPase, C-terminal domain"/>
    <property type="match status" value="1"/>
</dbReference>
<protein>
    <recommendedName>
        <fullName evidence="2">histidine kinase</fullName>
        <ecNumber evidence="2">2.7.13.3</ecNumber>
    </recommendedName>
</protein>
<dbReference type="RefSeq" id="WP_344697484.1">
    <property type="nucleotide sequence ID" value="NZ_BAABBR010000001.1"/>
</dbReference>
<evidence type="ECO:0000256" key="8">
    <source>
        <dbReference type="ARBA" id="ARBA00022840"/>
    </source>
</evidence>
<keyword evidence="3" id="KW-0597">Phosphoprotein</keyword>
<dbReference type="PANTHER" id="PTHR41523">
    <property type="entry name" value="TWO-COMPONENT SYSTEM SENSOR PROTEIN"/>
    <property type="match status" value="1"/>
</dbReference>
<dbReference type="PROSITE" id="PS50113">
    <property type="entry name" value="PAC"/>
    <property type="match status" value="2"/>
</dbReference>
<gene>
    <name evidence="10" type="ORF">GCM10022281_25570</name>
</gene>
<keyword evidence="5" id="KW-0677">Repeat</keyword>
<dbReference type="Proteomes" id="UP001424459">
    <property type="component" value="Unassembled WGS sequence"/>
</dbReference>
<keyword evidence="6" id="KW-0547">Nucleotide-binding</keyword>
<organism evidence="10 11">
    <name type="scientific">Sphingomonas rosea</name>
    <dbReference type="NCBI Taxonomy" id="335605"/>
    <lineage>
        <taxon>Bacteria</taxon>
        <taxon>Pseudomonadati</taxon>
        <taxon>Pseudomonadota</taxon>
        <taxon>Alphaproteobacteria</taxon>
        <taxon>Sphingomonadales</taxon>
        <taxon>Sphingomonadaceae</taxon>
        <taxon>Sphingomonas</taxon>
    </lineage>
</organism>
<dbReference type="SMART" id="SM00065">
    <property type="entry name" value="GAF"/>
    <property type="match status" value="1"/>
</dbReference>
<accession>A0ABP7UHA6</accession>
<dbReference type="InterPro" id="IPR000700">
    <property type="entry name" value="PAS-assoc_C"/>
</dbReference>
<dbReference type="EC" id="2.7.13.3" evidence="2"/>
<evidence type="ECO:0000256" key="7">
    <source>
        <dbReference type="ARBA" id="ARBA00022777"/>
    </source>
</evidence>
<dbReference type="Pfam" id="PF13185">
    <property type="entry name" value="GAF_2"/>
    <property type="match status" value="1"/>
</dbReference>
<name>A0ABP7UHA6_9SPHN</name>
<dbReference type="Gene3D" id="3.30.450.40">
    <property type="match status" value="1"/>
</dbReference>
<dbReference type="SMART" id="SM00911">
    <property type="entry name" value="HWE_HK"/>
    <property type="match status" value="1"/>
</dbReference>
<dbReference type="EMBL" id="BAABBR010000001">
    <property type="protein sequence ID" value="GAA4043252.1"/>
    <property type="molecule type" value="Genomic_DNA"/>
</dbReference>
<dbReference type="InterPro" id="IPR036890">
    <property type="entry name" value="HATPase_C_sf"/>
</dbReference>
<keyword evidence="8" id="KW-0067">ATP-binding</keyword>
<dbReference type="InterPro" id="IPR029016">
    <property type="entry name" value="GAF-like_dom_sf"/>
</dbReference>
<dbReference type="Pfam" id="PF08448">
    <property type="entry name" value="PAS_4"/>
    <property type="match status" value="2"/>
</dbReference>
<evidence type="ECO:0000313" key="10">
    <source>
        <dbReference type="EMBL" id="GAA4043252.1"/>
    </source>
</evidence>
<comment type="caution">
    <text evidence="10">The sequence shown here is derived from an EMBL/GenBank/DDBJ whole genome shotgun (WGS) entry which is preliminary data.</text>
</comment>
<sequence>MLDEATPATPQTMIDLFRVHDWAATPLGARETWPAVLTISVQTMLASLHPMCLIWGPERILLYNDGYAPVLFDRHPAALGRPTAEVWPELWPDIAPLIDGTFAGQSVAFKDQPMTMTRRGFAEQTWWDFAYSPVRDETGQIVGLLNVTSDSTPRVMAAQERDQATRKLAANEAKWHGLFETLQEGFVLGEVIRDPAGTVTDFRYEEVNSAWYDLVEMERGSMVGRTMRELFPDAASGWIEEIAQVVDTGEAIRFTRHSDRLKRWFEGICQPAGGDCFTMLFVDVTARIRADARREALAELGRTLFAARDSDEAEQASTALIARALGVARVGYATLGEDGTTYTIASDWAAEGLPSLVGPHVLDDYGRQAEELRQGQMVVIADVENDPRTAGARGRFAEISVRSLVNQPIVEDGRTVAVLFIGDREPREWQTEELSFVADAASRIRAGLARRRAEQDAREAAAFMGSVLAASTDCIKVLELDGSLSFMSDGGMQVMEVSDFNAVRGCAWPDFLDGDGPDHARAALEAAKRGETTHFEAPADTFAGNPRHWSVSVSPIEDAQGNVARILSVSRDHTELQQARVRQQLLNAELAHRIKNTMSLVQAIAQQTLGKSEDQAAVAAFGRRLSALAAAHDVLTGQSWSEAKFGDVARAALASFGEDRFILSGPDVTIGPRATLAASLLFHELATNAVKYGALSAVGGKVEVRWSVSGAEGGETFDLVWAERGGPPAVEPQRKGFGSRVIGLGLAGSGGVERQFEATGLTVRASAPLRDMQTE</sequence>
<feature type="domain" description="PAC" evidence="9">
    <location>
        <begin position="110"/>
        <end position="163"/>
    </location>
</feature>
<evidence type="ECO:0000256" key="6">
    <source>
        <dbReference type="ARBA" id="ARBA00022741"/>
    </source>
</evidence>
<evidence type="ECO:0000256" key="1">
    <source>
        <dbReference type="ARBA" id="ARBA00000085"/>
    </source>
</evidence>
<dbReference type="PANTHER" id="PTHR41523:SF7">
    <property type="entry name" value="HISTIDINE KINASE"/>
    <property type="match status" value="1"/>
</dbReference>
<evidence type="ECO:0000256" key="2">
    <source>
        <dbReference type="ARBA" id="ARBA00012438"/>
    </source>
</evidence>
<dbReference type="InterPro" id="IPR003018">
    <property type="entry name" value="GAF"/>
</dbReference>
<evidence type="ECO:0000313" key="11">
    <source>
        <dbReference type="Proteomes" id="UP001424459"/>
    </source>
</evidence>
<dbReference type="SUPFAM" id="SSF55785">
    <property type="entry name" value="PYP-like sensor domain (PAS domain)"/>
    <property type="match status" value="2"/>
</dbReference>
<evidence type="ECO:0000259" key="9">
    <source>
        <dbReference type="PROSITE" id="PS50113"/>
    </source>
</evidence>
<dbReference type="InterPro" id="IPR035965">
    <property type="entry name" value="PAS-like_dom_sf"/>
</dbReference>
<keyword evidence="4" id="KW-0808">Transferase</keyword>
<comment type="catalytic activity">
    <reaction evidence="1">
        <text>ATP + protein L-histidine = ADP + protein N-phospho-L-histidine.</text>
        <dbReference type="EC" id="2.7.13.3"/>
    </reaction>
</comment>
<feature type="domain" description="PAC" evidence="9">
    <location>
        <begin position="533"/>
        <end position="585"/>
    </location>
</feature>
<evidence type="ECO:0000256" key="4">
    <source>
        <dbReference type="ARBA" id="ARBA00022679"/>
    </source>
</evidence>
<dbReference type="Pfam" id="PF07536">
    <property type="entry name" value="HWE_HK"/>
    <property type="match status" value="1"/>
</dbReference>
<reference evidence="11" key="1">
    <citation type="journal article" date="2019" name="Int. J. Syst. Evol. Microbiol.">
        <title>The Global Catalogue of Microorganisms (GCM) 10K type strain sequencing project: providing services to taxonomists for standard genome sequencing and annotation.</title>
        <authorList>
            <consortium name="The Broad Institute Genomics Platform"/>
            <consortium name="The Broad Institute Genome Sequencing Center for Infectious Disease"/>
            <person name="Wu L."/>
            <person name="Ma J."/>
        </authorList>
    </citation>
    <scope>NUCLEOTIDE SEQUENCE [LARGE SCALE GENOMIC DNA]</scope>
    <source>
        <strain evidence="11">JCM 17564</strain>
    </source>
</reference>
<dbReference type="InterPro" id="IPR011102">
    <property type="entry name" value="Sig_transdc_His_kinase_HWE"/>
</dbReference>
<evidence type="ECO:0000256" key="5">
    <source>
        <dbReference type="ARBA" id="ARBA00022737"/>
    </source>
</evidence>
<keyword evidence="7" id="KW-0418">Kinase</keyword>